<accession>A0A556MNJ5</accession>
<dbReference type="AlphaFoldDB" id="A0A556MNJ5"/>
<dbReference type="Proteomes" id="UP000316008">
    <property type="component" value="Unassembled WGS sequence"/>
</dbReference>
<proteinExistence type="predicted"/>
<dbReference type="GO" id="GO:0043565">
    <property type="term" value="F:sequence-specific DNA binding"/>
    <property type="evidence" value="ECO:0007669"/>
    <property type="project" value="InterPro"/>
</dbReference>
<sequence length="161" mass="18592">MNIPQNFNAQTKEFAQVFTKFCLLFAKFGAKNMNDYLDSIPVRMGKTNGRHTGAYIVNKVLEEFKDPENGVSKYDLYTSKERRQELSEARMLVCVFAHKYLEIDNGEISAMFSKKRDFAKRAISDFGKLNESIPAHRKLLTKYKKIDTLVNAYVNFTPKSK</sequence>
<organism evidence="1 2">
    <name type="scientific">Fluviicola chungangensis</name>
    <dbReference type="NCBI Taxonomy" id="2597671"/>
    <lineage>
        <taxon>Bacteria</taxon>
        <taxon>Pseudomonadati</taxon>
        <taxon>Bacteroidota</taxon>
        <taxon>Flavobacteriia</taxon>
        <taxon>Flavobacteriales</taxon>
        <taxon>Crocinitomicaceae</taxon>
        <taxon>Fluviicola</taxon>
    </lineage>
</organism>
<dbReference type="InterPro" id="IPR010921">
    <property type="entry name" value="Trp_repressor/repl_initiator"/>
</dbReference>
<gene>
    <name evidence="1" type="ORF">FO442_15320</name>
</gene>
<protein>
    <submittedName>
        <fullName evidence="1">Uncharacterized protein</fullName>
    </submittedName>
</protein>
<reference evidence="1 2" key="1">
    <citation type="submission" date="2019-07" db="EMBL/GenBank/DDBJ databases">
        <authorList>
            <person name="Huq M.A."/>
        </authorList>
    </citation>
    <scope>NUCLEOTIDE SEQUENCE [LARGE SCALE GENOMIC DNA]</scope>
    <source>
        <strain evidence="1 2">MAH-3</strain>
    </source>
</reference>
<name>A0A556MNJ5_9FLAO</name>
<evidence type="ECO:0000313" key="1">
    <source>
        <dbReference type="EMBL" id="TSJ41279.1"/>
    </source>
</evidence>
<comment type="caution">
    <text evidence="1">The sequence shown here is derived from an EMBL/GenBank/DDBJ whole genome shotgun (WGS) entry which is preliminary data.</text>
</comment>
<keyword evidence="2" id="KW-1185">Reference proteome</keyword>
<dbReference type="EMBL" id="VLPL01000008">
    <property type="protein sequence ID" value="TSJ41279.1"/>
    <property type="molecule type" value="Genomic_DNA"/>
</dbReference>
<dbReference type="Gene3D" id="1.10.1750.10">
    <property type="match status" value="1"/>
</dbReference>
<dbReference type="RefSeq" id="WP_144334090.1">
    <property type="nucleotide sequence ID" value="NZ_VLPL01000008.1"/>
</dbReference>
<dbReference type="OrthoDB" id="9836944at2"/>
<evidence type="ECO:0000313" key="2">
    <source>
        <dbReference type="Proteomes" id="UP000316008"/>
    </source>
</evidence>